<dbReference type="Gene3D" id="1.10.10.60">
    <property type="entry name" value="Homeodomain-like"/>
    <property type="match status" value="1"/>
</dbReference>
<dbReference type="CDD" id="cd00167">
    <property type="entry name" value="SANT"/>
    <property type="match status" value="1"/>
</dbReference>
<protein>
    <recommendedName>
        <fullName evidence="3">Myb-like domain-containing protein</fullName>
    </recommendedName>
</protein>
<organism evidence="2">
    <name type="scientific">Lichtheimia ramosa</name>
    <dbReference type="NCBI Taxonomy" id="688394"/>
    <lineage>
        <taxon>Eukaryota</taxon>
        <taxon>Fungi</taxon>
        <taxon>Fungi incertae sedis</taxon>
        <taxon>Mucoromycota</taxon>
        <taxon>Mucoromycotina</taxon>
        <taxon>Mucoromycetes</taxon>
        <taxon>Mucorales</taxon>
        <taxon>Lichtheimiaceae</taxon>
        <taxon>Lichtheimia</taxon>
    </lineage>
</organism>
<feature type="region of interest" description="Disordered" evidence="1">
    <location>
        <begin position="1"/>
        <end position="28"/>
    </location>
</feature>
<evidence type="ECO:0000313" key="2">
    <source>
        <dbReference type="EMBL" id="CDS12497.1"/>
    </source>
</evidence>
<dbReference type="OrthoDB" id="2281363at2759"/>
<dbReference type="InterPro" id="IPR001005">
    <property type="entry name" value="SANT/Myb"/>
</dbReference>
<evidence type="ECO:0000256" key="1">
    <source>
        <dbReference type="SAM" id="MobiDB-lite"/>
    </source>
</evidence>
<gene>
    <name evidence="2" type="ORF">LRAMOSA04691</name>
</gene>
<accession>A0A077X0E8</accession>
<dbReference type="EMBL" id="LK023357">
    <property type="protein sequence ID" value="CDS12497.1"/>
    <property type="molecule type" value="Genomic_DNA"/>
</dbReference>
<feature type="compositionally biased region" description="Low complexity" evidence="1">
    <location>
        <begin position="10"/>
        <end position="27"/>
    </location>
</feature>
<name>A0A077X0E8_9FUNG</name>
<dbReference type="InterPro" id="IPR009057">
    <property type="entry name" value="Homeodomain-like_sf"/>
</dbReference>
<sequence>MNISDILNPSSTSSITNNHNSSSISNNMLPMLPNNASLMHIPSASMQGAPRLQHHHQQPILESYGHSLPQVHSHGNHDLYHCYENEHEAFHCSEGYGKPRNRFTEYEDAVICEGVAKGLTWGQISAQLPNRKRATCFNRYRTLQGIRKSRRRVNSFRMSTSPYMVTPPASRRASIVSCSTRGINTPSPSPPLPSATWFPSKNNASTPSRHWVPDLVMDRSSSSSWLDEYSHHGAHIGYRF</sequence>
<proteinExistence type="predicted"/>
<evidence type="ECO:0008006" key="3">
    <source>
        <dbReference type="Google" id="ProtNLM"/>
    </source>
</evidence>
<reference evidence="2" key="1">
    <citation type="journal article" date="2014" name="Genome Announc.">
        <title>De novo whole-genome sequence and genome annotation of Lichtheimia ramosa.</title>
        <authorList>
            <person name="Linde J."/>
            <person name="Schwartze V."/>
            <person name="Binder U."/>
            <person name="Lass-Florl C."/>
            <person name="Voigt K."/>
            <person name="Horn F."/>
        </authorList>
    </citation>
    <scope>NUCLEOTIDE SEQUENCE</scope>
    <source>
        <strain evidence="2">JMRC FSU:6197</strain>
    </source>
</reference>
<dbReference type="SUPFAM" id="SSF46689">
    <property type="entry name" value="Homeodomain-like"/>
    <property type="match status" value="1"/>
</dbReference>
<dbReference type="AlphaFoldDB" id="A0A077X0E8"/>